<dbReference type="InterPro" id="IPR036397">
    <property type="entry name" value="RNaseH_sf"/>
</dbReference>
<protein>
    <submittedName>
        <fullName evidence="3">Bel12-ag transposon polyprotein</fullName>
    </submittedName>
</protein>
<dbReference type="InterPro" id="IPR001995">
    <property type="entry name" value="Peptidase_A2_cat"/>
</dbReference>
<dbReference type="SUPFAM" id="SSF53098">
    <property type="entry name" value="Ribonuclease H-like"/>
    <property type="match status" value="1"/>
</dbReference>
<reference evidence="3 4" key="1">
    <citation type="submission" date="2015-04" db="EMBL/GenBank/DDBJ databases">
        <title>Lasius niger genome sequencing.</title>
        <authorList>
            <person name="Konorov E.A."/>
            <person name="Nikitin M.A."/>
            <person name="Kirill M.V."/>
            <person name="Chang P."/>
        </authorList>
    </citation>
    <scope>NUCLEOTIDE SEQUENCE [LARGE SCALE GENOMIC DNA]</scope>
    <source>
        <tissue evidence="3">Whole</tissue>
    </source>
</reference>
<dbReference type="GO" id="GO:0006508">
    <property type="term" value="P:proteolysis"/>
    <property type="evidence" value="ECO:0007669"/>
    <property type="project" value="InterPro"/>
</dbReference>
<evidence type="ECO:0000259" key="2">
    <source>
        <dbReference type="PROSITE" id="PS50175"/>
    </source>
</evidence>
<dbReference type="EMBL" id="LBMM01012077">
    <property type="protein sequence ID" value="KMQ86420.1"/>
    <property type="molecule type" value="Genomic_DNA"/>
</dbReference>
<name>A0A0J7N189_LASNI</name>
<dbReference type="OrthoDB" id="7553493at2759"/>
<feature type="non-terminal residue" evidence="3">
    <location>
        <position position="1486"/>
    </location>
</feature>
<dbReference type="InterPro" id="IPR012337">
    <property type="entry name" value="RNaseH-like_sf"/>
</dbReference>
<dbReference type="PANTHER" id="PTHR47331:SF5">
    <property type="entry name" value="RIBONUCLEASE H"/>
    <property type="match status" value="1"/>
</dbReference>
<dbReference type="PANTHER" id="PTHR47331">
    <property type="entry name" value="PHD-TYPE DOMAIN-CONTAINING PROTEIN"/>
    <property type="match status" value="1"/>
</dbReference>
<dbReference type="SUPFAM" id="SSF56672">
    <property type="entry name" value="DNA/RNA polymerases"/>
    <property type="match status" value="1"/>
</dbReference>
<dbReference type="GO" id="GO:0042575">
    <property type="term" value="C:DNA polymerase complex"/>
    <property type="evidence" value="ECO:0007669"/>
    <property type="project" value="UniProtKB-ARBA"/>
</dbReference>
<proteinExistence type="predicted"/>
<dbReference type="InterPro" id="IPR043502">
    <property type="entry name" value="DNA/RNA_pol_sf"/>
</dbReference>
<evidence type="ECO:0000256" key="1">
    <source>
        <dbReference type="ARBA" id="ARBA00022801"/>
    </source>
</evidence>
<sequence>MDLNTLLQSQTEIHGRISRSVDNLRKMGSANITLSAVETRIRIIDQLWAKFEAQHDLIRAGYKERFDQSEYSTSDIFEDTENTYVLQRSALDEYANRYKAAPAAPAPGGELLGDRAPKTALPRIKLQNFSGAYADWPSFRDLFQSVIGENASISNIERFHYLRSCLQGPAEKLIRPLAVTGENYDRAWAILAKHYENKKELIRSNFAAFTAVGRMKGDTAEELSRIYHAVTTAVNAAESIGRPIESNGMDLFNHFVIELFDSRTRLEWESSTSDSLDPPDHSTLLSFISKRILTLNAAKPKNVAKAPGDSSRSAKAHLAKRGSDAAQCVICKEKHSIMMCREFKAKSASERKSIVESSKLCYNCLGNHPVARCQSLKNCFTCKARHHTLLHDAYAATKVAEVSTLSAFREEEDRKAILLATARVTVADRYGNPHTIRALIDQGSEVSLISEALVQQLRLPRTHSAVSIIGIGGARSGATRGKVKLALTSKATGAEFSAVAFILPRLSSYQGTTTTRNTAWPHLKGLTLADPHYLKDDPVDVLLGAEVYSIILEDGLRKGGPQTPIAQRTILGWILSGGCGAPLSHSLHGSLHCTADDELVKLVHQFWEQEKEPAAPVTLTPDEERCEDFFKQTHQRDADGRYIVRLPFSSSPMNLAETRKPAERLLTAMERKSSLDSRFGELYRIFMREYEDLQHMQLVSASVTQGSYKCYLPHHGVVRESSASTKLRVVFNGSQKTRSGESLNSHLLVGANLLPPLADVLLRWRRHRYALVTDIEKMYRQILVHPEDRSLQKILWRHDVMGEVREFELTTVTYGLACAPFLAIRTLRQLANDEETRFPLGAASLRRDCYVDDIVTGANTLSDAISLQTELRKLCMAGGFPLRKWAANCEEILTGIPPEHRTQKTPLAWEGEVHSTLGLRWHPSTDHFTFEIHPHSVTGYTKRRVLAETARLFDPLGWLAPVIIRAKILIQSAWLQQLEWDAPLPSADARRWKLFLEELPQLERVRVHRWLGTSAEVEGAELHGFADASERGYAAAVYIRLVNNATVSVHLLTAKSKVAPVKQVSLPRLELCAAALLTKLTLHTRTCLSLSTASTVLWTDSKVVLHWIRGHASRWKTYVANRVSYIQQHLPEARWQHIPGRDNPADCASRGISPSEIADHPLWWTGPPWLRKDDSYWPKERTEIPEDDLPEMRVVAQQSAQLLQSEPELLLRFSSLHRLQRVTAWCLRWRRAVTRGNERAPCNIKQTLQPDELNAALVQWIHVIQRIHYPEEVAAISAHRLASPKSKLAKLSPFLDETGVLRVGGRLKHAILSYDERHPIIIPTASWLSKLMIEACHRRTLHGGVQLTLGLLRLRYWIPQGRAAVKQVLHRCVTCTRWRAVTPQPPMGNLPRGRVTPARPFLRTGVDYAGPIFVRTSKGRGHRAYKGFIAVFICLCTKAVHLELVSDYTAEAFLAAFHRFISRRGLCEEMYSDCGTNFVGADRALR</sequence>
<evidence type="ECO:0000313" key="4">
    <source>
        <dbReference type="Proteomes" id="UP000036403"/>
    </source>
</evidence>
<feature type="domain" description="Peptidase A2" evidence="2">
    <location>
        <begin position="436"/>
        <end position="473"/>
    </location>
</feature>
<dbReference type="Pfam" id="PF03564">
    <property type="entry name" value="DUF1759"/>
    <property type="match status" value="1"/>
</dbReference>
<evidence type="ECO:0000313" key="3">
    <source>
        <dbReference type="EMBL" id="KMQ86420.1"/>
    </source>
</evidence>
<keyword evidence="4" id="KW-1185">Reference proteome</keyword>
<organism evidence="3 4">
    <name type="scientific">Lasius niger</name>
    <name type="common">Black garden ant</name>
    <dbReference type="NCBI Taxonomy" id="67767"/>
    <lineage>
        <taxon>Eukaryota</taxon>
        <taxon>Metazoa</taxon>
        <taxon>Ecdysozoa</taxon>
        <taxon>Arthropoda</taxon>
        <taxon>Hexapoda</taxon>
        <taxon>Insecta</taxon>
        <taxon>Pterygota</taxon>
        <taxon>Neoptera</taxon>
        <taxon>Endopterygota</taxon>
        <taxon>Hymenoptera</taxon>
        <taxon>Apocrita</taxon>
        <taxon>Aculeata</taxon>
        <taxon>Formicoidea</taxon>
        <taxon>Formicidae</taxon>
        <taxon>Formicinae</taxon>
        <taxon>Lasius</taxon>
        <taxon>Lasius</taxon>
    </lineage>
</organism>
<dbReference type="GO" id="GO:0003676">
    <property type="term" value="F:nucleic acid binding"/>
    <property type="evidence" value="ECO:0007669"/>
    <property type="project" value="InterPro"/>
</dbReference>
<dbReference type="Pfam" id="PF05380">
    <property type="entry name" value="Peptidase_A17"/>
    <property type="match status" value="1"/>
</dbReference>
<dbReference type="Gene3D" id="2.40.70.10">
    <property type="entry name" value="Acid Proteases"/>
    <property type="match status" value="1"/>
</dbReference>
<dbReference type="InterPro" id="IPR021109">
    <property type="entry name" value="Peptidase_aspartic_dom_sf"/>
</dbReference>
<dbReference type="GO" id="GO:0004190">
    <property type="term" value="F:aspartic-type endopeptidase activity"/>
    <property type="evidence" value="ECO:0007669"/>
    <property type="project" value="InterPro"/>
</dbReference>
<dbReference type="Gene3D" id="3.30.420.10">
    <property type="entry name" value="Ribonuclease H-like superfamily/Ribonuclease H"/>
    <property type="match status" value="1"/>
</dbReference>
<dbReference type="InterPro" id="IPR008042">
    <property type="entry name" value="Retrotrans_Pao"/>
</dbReference>
<accession>A0A0J7N189</accession>
<dbReference type="Gene3D" id="1.10.340.70">
    <property type="match status" value="1"/>
</dbReference>
<dbReference type="CDD" id="cd00303">
    <property type="entry name" value="retropepsin_like"/>
    <property type="match status" value="1"/>
</dbReference>
<dbReference type="PROSITE" id="PS50175">
    <property type="entry name" value="ASP_PROT_RETROV"/>
    <property type="match status" value="1"/>
</dbReference>
<dbReference type="STRING" id="67767.A0A0J7N189"/>
<dbReference type="Proteomes" id="UP000036403">
    <property type="component" value="Unassembled WGS sequence"/>
</dbReference>
<dbReference type="CDD" id="cd01644">
    <property type="entry name" value="RT_pepA17"/>
    <property type="match status" value="1"/>
</dbReference>
<dbReference type="PaxDb" id="67767-A0A0J7N189"/>
<dbReference type="Pfam" id="PF17921">
    <property type="entry name" value="Integrase_H2C2"/>
    <property type="match status" value="1"/>
</dbReference>
<dbReference type="InterPro" id="IPR005312">
    <property type="entry name" value="DUF1759"/>
</dbReference>
<dbReference type="InterPro" id="IPR041588">
    <property type="entry name" value="Integrase_H2C2"/>
</dbReference>
<dbReference type="GO" id="GO:0071897">
    <property type="term" value="P:DNA biosynthetic process"/>
    <property type="evidence" value="ECO:0007669"/>
    <property type="project" value="UniProtKB-ARBA"/>
</dbReference>
<keyword evidence="1" id="KW-0378">Hydrolase</keyword>
<comment type="caution">
    <text evidence="3">The sequence shown here is derived from an EMBL/GenBank/DDBJ whole genome shotgun (WGS) entry which is preliminary data.</text>
</comment>
<gene>
    <name evidence="3" type="ORF">RF55_14590</name>
</gene>